<dbReference type="OrthoDB" id="9801841at2"/>
<comment type="caution">
    <text evidence="2">The sequence shown here is derived from an EMBL/GenBank/DDBJ whole genome shotgun (WGS) entry which is preliminary data.</text>
</comment>
<dbReference type="InterPro" id="IPR001932">
    <property type="entry name" value="PPM-type_phosphatase-like_dom"/>
</dbReference>
<sequence>MVKQCLRNILGNQFVIESANHKRAQLTQSEDYIFIDQDTGLLGVFDSVGGRDKGQLVSRLAGRTIAASWKNLATTNHQKSLAQIEIHLRAVLQQADTVIAALHLPSGEKRPATTATVGVLSLQNDEVYMTIANVGDSRAYLLRSGKIQRLTEDNGYFPWAIRRGILTKEESWRIEQVARDGDLSLQDMTHFRRRNKITCAVGWADFPPIQPYSLALTPGDRIVICTDGLHDNLTDEEIAEVLQGPPEHSAQRLISAAYHRSQQPHIRAKEDDISAIVAWYMFSQAYKI</sequence>
<dbReference type="GO" id="GO:0004722">
    <property type="term" value="F:protein serine/threonine phosphatase activity"/>
    <property type="evidence" value="ECO:0007669"/>
    <property type="project" value="TreeGrafter"/>
</dbReference>
<dbReference type="InParanoid" id="D6TQ40"/>
<evidence type="ECO:0000313" key="2">
    <source>
        <dbReference type="EMBL" id="EFH85688.1"/>
    </source>
</evidence>
<dbReference type="Pfam" id="PF07228">
    <property type="entry name" value="SpoIIE"/>
    <property type="match status" value="1"/>
</dbReference>
<dbReference type="SMART" id="SM00332">
    <property type="entry name" value="PP2Cc"/>
    <property type="match status" value="1"/>
</dbReference>
<dbReference type="STRING" id="485913.Krac_6918"/>
<dbReference type="InterPro" id="IPR036457">
    <property type="entry name" value="PPM-type-like_dom_sf"/>
</dbReference>
<evidence type="ECO:0000259" key="1">
    <source>
        <dbReference type="PROSITE" id="PS51746"/>
    </source>
</evidence>
<dbReference type="RefSeq" id="WP_007909377.1">
    <property type="nucleotide sequence ID" value="NZ_ADVG01000002.1"/>
</dbReference>
<dbReference type="InterPro" id="IPR039123">
    <property type="entry name" value="PPTC7"/>
</dbReference>
<protein>
    <submittedName>
        <fullName evidence="2">Protein serine/threonine phosphatase</fullName>
    </submittedName>
</protein>
<dbReference type="AlphaFoldDB" id="D6TQ40"/>
<organism evidence="2 3">
    <name type="scientific">Ktedonobacter racemifer DSM 44963</name>
    <dbReference type="NCBI Taxonomy" id="485913"/>
    <lineage>
        <taxon>Bacteria</taxon>
        <taxon>Bacillati</taxon>
        <taxon>Chloroflexota</taxon>
        <taxon>Ktedonobacteria</taxon>
        <taxon>Ktedonobacterales</taxon>
        <taxon>Ktedonobacteraceae</taxon>
        <taxon>Ktedonobacter</taxon>
    </lineage>
</organism>
<proteinExistence type="predicted"/>
<dbReference type="PANTHER" id="PTHR12320">
    <property type="entry name" value="PROTEIN PHOSPHATASE 2C"/>
    <property type="match status" value="1"/>
</dbReference>
<gene>
    <name evidence="2" type="ORF">Krac_6918</name>
</gene>
<dbReference type="SMART" id="SM00331">
    <property type="entry name" value="PP2C_SIG"/>
    <property type="match status" value="1"/>
</dbReference>
<accession>D6TQ40</accession>
<reference evidence="2 3" key="1">
    <citation type="journal article" date="2011" name="Stand. Genomic Sci.">
        <title>Non-contiguous finished genome sequence and contextual data of the filamentous soil bacterium Ktedonobacter racemifer type strain (SOSP1-21).</title>
        <authorList>
            <person name="Chang Y.J."/>
            <person name="Land M."/>
            <person name="Hauser L."/>
            <person name="Chertkov O."/>
            <person name="Del Rio T.G."/>
            <person name="Nolan M."/>
            <person name="Copeland A."/>
            <person name="Tice H."/>
            <person name="Cheng J.F."/>
            <person name="Lucas S."/>
            <person name="Han C."/>
            <person name="Goodwin L."/>
            <person name="Pitluck S."/>
            <person name="Ivanova N."/>
            <person name="Ovchinikova G."/>
            <person name="Pati A."/>
            <person name="Chen A."/>
            <person name="Palaniappan K."/>
            <person name="Mavromatis K."/>
            <person name="Liolios K."/>
            <person name="Brettin T."/>
            <person name="Fiebig A."/>
            <person name="Rohde M."/>
            <person name="Abt B."/>
            <person name="Goker M."/>
            <person name="Detter J.C."/>
            <person name="Woyke T."/>
            <person name="Bristow J."/>
            <person name="Eisen J.A."/>
            <person name="Markowitz V."/>
            <person name="Hugenholtz P."/>
            <person name="Kyrpides N.C."/>
            <person name="Klenk H.P."/>
            <person name="Lapidus A."/>
        </authorList>
    </citation>
    <scope>NUCLEOTIDE SEQUENCE [LARGE SCALE GENOMIC DNA]</scope>
    <source>
        <strain evidence="3">DSM 44963</strain>
    </source>
</reference>
<dbReference type="PANTHER" id="PTHR12320:SF1">
    <property type="entry name" value="PROTEIN PHOSPHATASE PTC7 HOMOLOG"/>
    <property type="match status" value="1"/>
</dbReference>
<feature type="domain" description="PPM-type phosphatase" evidence="1">
    <location>
        <begin position="16"/>
        <end position="280"/>
    </location>
</feature>
<dbReference type="SUPFAM" id="SSF81606">
    <property type="entry name" value="PP2C-like"/>
    <property type="match status" value="1"/>
</dbReference>
<dbReference type="Pfam" id="PF00481">
    <property type="entry name" value="PP2C"/>
    <property type="match status" value="1"/>
</dbReference>
<dbReference type="PROSITE" id="PS51746">
    <property type="entry name" value="PPM_2"/>
    <property type="match status" value="1"/>
</dbReference>
<name>D6TQ40_KTERA</name>
<keyword evidence="3" id="KW-1185">Reference proteome</keyword>
<dbReference type="Proteomes" id="UP000004508">
    <property type="component" value="Unassembled WGS sequence"/>
</dbReference>
<dbReference type="Gene3D" id="3.60.40.10">
    <property type="entry name" value="PPM-type phosphatase domain"/>
    <property type="match status" value="1"/>
</dbReference>
<evidence type="ECO:0000313" key="3">
    <source>
        <dbReference type="Proteomes" id="UP000004508"/>
    </source>
</evidence>
<dbReference type="EMBL" id="ADVG01000002">
    <property type="protein sequence ID" value="EFH85688.1"/>
    <property type="molecule type" value="Genomic_DNA"/>
</dbReference>
<dbReference type="CDD" id="cd00143">
    <property type="entry name" value="PP2Cc"/>
    <property type="match status" value="1"/>
</dbReference>
<dbReference type="eggNOG" id="COG0631">
    <property type="taxonomic scope" value="Bacteria"/>
</dbReference>